<dbReference type="PROSITE" id="PS51935">
    <property type="entry name" value="NLPC_P60"/>
    <property type="match status" value="1"/>
</dbReference>
<dbReference type="InParanoid" id="A0A7M7SZK5"/>
<feature type="compositionally biased region" description="Acidic residues" evidence="5">
    <location>
        <begin position="293"/>
        <end position="312"/>
    </location>
</feature>
<dbReference type="RefSeq" id="XP_030842991.1">
    <property type="nucleotide sequence ID" value="XM_030987131.1"/>
</dbReference>
<evidence type="ECO:0000313" key="7">
    <source>
        <dbReference type="EnsemblMetazoa" id="XP_030842991"/>
    </source>
</evidence>
<dbReference type="OrthoDB" id="202825at2759"/>
<feature type="compositionally biased region" description="Basic and acidic residues" evidence="5">
    <location>
        <begin position="346"/>
        <end position="358"/>
    </location>
</feature>
<feature type="compositionally biased region" description="Basic and acidic residues" evidence="5">
    <location>
        <begin position="436"/>
        <end position="453"/>
    </location>
</feature>
<dbReference type="SUPFAM" id="SSF56059">
    <property type="entry name" value="Glutathione synthetase ATP-binding domain-like"/>
    <property type="match status" value="1"/>
</dbReference>
<dbReference type="Gene3D" id="3.90.1720.10">
    <property type="entry name" value="endopeptidase domain like (from Nostoc punctiforme)"/>
    <property type="match status" value="1"/>
</dbReference>
<dbReference type="PANTHER" id="PTHR47664">
    <property type="entry name" value="NLPC_P60 DOMAIN-CONTAINING PROTEIN"/>
    <property type="match status" value="1"/>
</dbReference>
<keyword evidence="4" id="KW-0788">Thiol protease</keyword>
<dbReference type="SUPFAM" id="SSF54001">
    <property type="entry name" value="Cysteine proteinases"/>
    <property type="match status" value="1"/>
</dbReference>
<evidence type="ECO:0000256" key="5">
    <source>
        <dbReference type="SAM" id="MobiDB-lite"/>
    </source>
</evidence>
<evidence type="ECO:0000313" key="8">
    <source>
        <dbReference type="Proteomes" id="UP000007110"/>
    </source>
</evidence>
<dbReference type="GO" id="GO:0006508">
    <property type="term" value="P:proteolysis"/>
    <property type="evidence" value="ECO:0007669"/>
    <property type="project" value="UniProtKB-KW"/>
</dbReference>
<dbReference type="GO" id="GO:0008234">
    <property type="term" value="F:cysteine-type peptidase activity"/>
    <property type="evidence" value="ECO:0007669"/>
    <property type="project" value="UniProtKB-KW"/>
</dbReference>
<dbReference type="PROSITE" id="PS51221">
    <property type="entry name" value="TTL"/>
    <property type="match status" value="1"/>
</dbReference>
<dbReference type="EnsemblMetazoa" id="XM_030987131">
    <property type="protein sequence ID" value="XP_030842991"/>
    <property type="gene ID" value="LOC578816"/>
</dbReference>
<keyword evidence="8" id="KW-1185">Reference proteome</keyword>
<feature type="region of interest" description="Disordered" evidence="5">
    <location>
        <begin position="870"/>
        <end position="1000"/>
    </location>
</feature>
<dbReference type="Gene3D" id="3.30.470.20">
    <property type="entry name" value="ATP-grasp fold, B domain"/>
    <property type="match status" value="1"/>
</dbReference>
<dbReference type="KEGG" id="spu:578816"/>
<dbReference type="Pfam" id="PF03133">
    <property type="entry name" value="TTL"/>
    <property type="match status" value="1"/>
</dbReference>
<dbReference type="OMA" id="CCGFIRR"/>
<reference evidence="7" key="2">
    <citation type="submission" date="2021-01" db="UniProtKB">
        <authorList>
            <consortium name="EnsemblMetazoa"/>
        </authorList>
    </citation>
    <scope>IDENTIFICATION</scope>
</reference>
<comment type="similarity">
    <text evidence="1">Belongs to the peptidase C40 family.</text>
</comment>
<name>A0A7M7SZK5_STRPU</name>
<feature type="compositionally biased region" description="Low complexity" evidence="5">
    <location>
        <begin position="374"/>
        <end position="393"/>
    </location>
</feature>
<evidence type="ECO:0000256" key="1">
    <source>
        <dbReference type="ARBA" id="ARBA00007074"/>
    </source>
</evidence>
<dbReference type="InterPro" id="IPR004344">
    <property type="entry name" value="TTL/TTLL_fam"/>
</dbReference>
<dbReference type="InterPro" id="IPR000064">
    <property type="entry name" value="NLP_P60_dom"/>
</dbReference>
<feature type="compositionally biased region" description="Low complexity" evidence="5">
    <location>
        <begin position="898"/>
        <end position="909"/>
    </location>
</feature>
<proteinExistence type="inferred from homology"/>
<dbReference type="AlphaFoldDB" id="A0A7M7SZK5"/>
<keyword evidence="2" id="KW-0645">Protease</keyword>
<evidence type="ECO:0000256" key="4">
    <source>
        <dbReference type="ARBA" id="ARBA00022807"/>
    </source>
</evidence>
<feature type="compositionally biased region" description="Polar residues" evidence="5">
    <location>
        <begin position="930"/>
        <end position="997"/>
    </location>
</feature>
<evidence type="ECO:0000259" key="6">
    <source>
        <dbReference type="PROSITE" id="PS51935"/>
    </source>
</evidence>
<feature type="compositionally biased region" description="Acidic residues" evidence="5">
    <location>
        <begin position="206"/>
        <end position="235"/>
    </location>
</feature>
<protein>
    <recommendedName>
        <fullName evidence="6">NlpC/P60 domain-containing protein</fullName>
    </recommendedName>
</protein>
<reference evidence="8" key="1">
    <citation type="submission" date="2015-02" db="EMBL/GenBank/DDBJ databases">
        <title>Genome sequencing for Strongylocentrotus purpuratus.</title>
        <authorList>
            <person name="Murali S."/>
            <person name="Liu Y."/>
            <person name="Vee V."/>
            <person name="English A."/>
            <person name="Wang M."/>
            <person name="Skinner E."/>
            <person name="Han Y."/>
            <person name="Muzny D.M."/>
            <person name="Worley K.C."/>
            <person name="Gibbs R.A."/>
        </authorList>
    </citation>
    <scope>NUCLEOTIDE SEQUENCE</scope>
</reference>
<feature type="compositionally biased region" description="Polar residues" evidence="5">
    <location>
        <begin position="887"/>
        <end position="897"/>
    </location>
</feature>
<dbReference type="Proteomes" id="UP000007110">
    <property type="component" value="Unassembled WGS sequence"/>
</dbReference>
<dbReference type="PANTHER" id="PTHR47664:SF1">
    <property type="entry name" value="CHROMOSOME UNDETERMINED SCAFFOLD_14, WHOLE GENOME SHOTGUN SEQUENCE"/>
    <property type="match status" value="1"/>
</dbReference>
<organism evidence="7 8">
    <name type="scientific">Strongylocentrotus purpuratus</name>
    <name type="common">Purple sea urchin</name>
    <dbReference type="NCBI Taxonomy" id="7668"/>
    <lineage>
        <taxon>Eukaryota</taxon>
        <taxon>Metazoa</taxon>
        <taxon>Echinodermata</taxon>
        <taxon>Eleutherozoa</taxon>
        <taxon>Echinozoa</taxon>
        <taxon>Echinoidea</taxon>
        <taxon>Euechinoidea</taxon>
        <taxon>Echinacea</taxon>
        <taxon>Camarodonta</taxon>
        <taxon>Echinidea</taxon>
        <taxon>Strongylocentrotidae</taxon>
        <taxon>Strongylocentrotus</taxon>
    </lineage>
</organism>
<dbReference type="InterPro" id="IPR038765">
    <property type="entry name" value="Papain-like_cys_pep_sf"/>
</dbReference>
<dbReference type="GeneID" id="578816"/>
<feature type="domain" description="NlpC/P60" evidence="6">
    <location>
        <begin position="19"/>
        <end position="164"/>
    </location>
</feature>
<evidence type="ECO:0000256" key="2">
    <source>
        <dbReference type="ARBA" id="ARBA00022670"/>
    </source>
</evidence>
<keyword evidence="3" id="KW-0378">Hydrolase</keyword>
<feature type="compositionally biased region" description="Basic and acidic residues" evidence="5">
    <location>
        <begin position="236"/>
        <end position="265"/>
    </location>
</feature>
<sequence>MELIRERELLGKKDHERMWALRMRFLDQCKHYFGVPYAKRYQTKGTPEYDAPFFLDCCGLVRRVLLDLKEDFGFKVDSWNQAYQYDILPITITEEEMKPGDLVFISGTYFNKKSKKQKHDMVHVEVWLGDGPKTIGARWQKGKVQVFDSYRFVSKSYHNMVYHFKSIDTWLQGICRSYCDEHPWTRTKYKPGKKSIFSLQSKQKGEEEEELEEAADASDADEEQEPNDAEEEEMEREEKRDKQGDVDGSDREEIRLRTKMSKDQEQTVEEAMVKLSIETSGPSIGCHGNHEEMESDLTSLDEEFPPELEQGDGEDKRDDNDDIDGNYDDALGYEGAYYRTDAQIEDSLHEDNQHKDEGEPSPPAPADTKTMSEPSESFNTFNNPNSNNNNSNNDADWGCYDNNPNSKEGDGGKGGSTSCPSGEAGGLGRGENGSKTGKDSSKSKEKKDGKNGDRGGGGGGGGRERKSPGDTSGRKSVMQVDTSPTFYIGGNNGVSLIEGALVTKGWRRMTEKHSNQFRLKWVELRSSINFNAFKPGEQLVNRIPNSGGILGTKTGLFNTLREYERVCDRTRGGGRSKYGLKIEEFFPESYILDLKPDRDVFLQTFKEGEIWISKPNGMNQGKGIYLVRDISQLQERYRQREEEATSSKAMQRRTRGQGTGQRLIQRYIPNPLLLKNKKFDVRAYMLIACTNPYIVLYHNGYLRLSCEDYDPESTDISTHLTNQFVQKKNPNYQDIKEDTVWSMDAFNDHVNQHLAEDKGLPKDWVKGFFQKRMCQIMSQCFLAAKNKLDTSLGYFDLLGFDFLLDTDMKIWLLEINVNPALHTNCEVLKELLPGVVDETLDIVIEIQEKVKRKQPIMPLSKRRQYQLLYDDTSGGSVPSMRPPTRKAMSSSTSANEGSTTSRSVRSSVSPQRAISKAKSLPRQVMASPRQVGNSTPRQVGNTTPRQVGNSTPRQVGNSTPRQAGNTTPRQVGNATPRQVGNTTPRQTVTSPRQTSTIPPIVTMPNRGPPLLHGGQLPVVKLTLRKNVTPLAPPVVTMHQGGAVSLKKSETEVTEATSKVKSIKL</sequence>
<feature type="region of interest" description="Disordered" evidence="5">
    <location>
        <begin position="198"/>
        <end position="478"/>
    </location>
</feature>
<evidence type="ECO:0000256" key="3">
    <source>
        <dbReference type="ARBA" id="ARBA00022801"/>
    </source>
</evidence>
<accession>A0A7M7SZK5</accession>